<dbReference type="AlphaFoldDB" id="A0A080WL17"/>
<protein>
    <submittedName>
        <fullName evidence="1">Uncharacterized protein</fullName>
    </submittedName>
</protein>
<accession>A0A080WL17</accession>
<name>A0A080WL17_TRIRC</name>
<dbReference type="VEuPathDB" id="FungiDB:TERG_11790"/>
<organism evidence="1 2">
    <name type="scientific">Trichophyton rubrum (strain ATCC MYA-4607 / CBS 118892)</name>
    <name type="common">Athlete's foot fungus</name>
    <dbReference type="NCBI Taxonomy" id="559305"/>
    <lineage>
        <taxon>Eukaryota</taxon>
        <taxon>Fungi</taxon>
        <taxon>Dikarya</taxon>
        <taxon>Ascomycota</taxon>
        <taxon>Pezizomycotina</taxon>
        <taxon>Eurotiomycetes</taxon>
        <taxon>Eurotiomycetidae</taxon>
        <taxon>Onygenales</taxon>
        <taxon>Arthrodermataceae</taxon>
        <taxon>Trichophyton</taxon>
    </lineage>
</organism>
<gene>
    <name evidence="1" type="ORF">TERG_11790</name>
</gene>
<sequence length="107" mass="12681">MLVPDSKIVQPRSLIMSNRARVDRTRLRQLIRVEELPYWPVEHLWRQVAKDIFYRTRDVAGAGIRREICPLSLEPYHEQQRGRGLGMLVQELQRYNKKGGEAKDLRK</sequence>
<evidence type="ECO:0000313" key="1">
    <source>
        <dbReference type="EMBL" id="KFL60745.1"/>
    </source>
</evidence>
<reference evidence="2" key="1">
    <citation type="journal article" date="2012" name="MBio">
        <title>Comparative genome analysis of Trichophyton rubrum and related dermatophytes reveals candidate genes involved in infection.</title>
        <authorList>
            <person name="Martinez D.A."/>
            <person name="Oliver B.G."/>
            <person name="Graeser Y."/>
            <person name="Goldberg J.M."/>
            <person name="Li W."/>
            <person name="Martinez-Rossi N.M."/>
            <person name="Monod M."/>
            <person name="Shelest E."/>
            <person name="Barton R.C."/>
            <person name="Birch E."/>
            <person name="Brakhage A.A."/>
            <person name="Chen Z."/>
            <person name="Gurr S.J."/>
            <person name="Heiman D."/>
            <person name="Heitman J."/>
            <person name="Kosti I."/>
            <person name="Rossi A."/>
            <person name="Saif S."/>
            <person name="Samalova M."/>
            <person name="Saunders C.W."/>
            <person name="Shea T."/>
            <person name="Summerbell R.C."/>
            <person name="Xu J."/>
            <person name="Young S."/>
            <person name="Zeng Q."/>
            <person name="Birren B.W."/>
            <person name="Cuomo C.A."/>
            <person name="White T.C."/>
        </authorList>
    </citation>
    <scope>NUCLEOTIDE SEQUENCE [LARGE SCALE GENOMIC DNA]</scope>
    <source>
        <strain evidence="2">ATCC MYA-4607 / CBS 118892</strain>
    </source>
</reference>
<dbReference type="EMBL" id="GG700649">
    <property type="protein sequence ID" value="KFL60745.1"/>
    <property type="molecule type" value="Genomic_DNA"/>
</dbReference>
<dbReference type="HOGENOM" id="CLU_2211841_0_0_1"/>
<dbReference type="GeneID" id="71777164"/>
<dbReference type="Proteomes" id="UP000008864">
    <property type="component" value="Unassembled WGS sequence"/>
</dbReference>
<dbReference type="RefSeq" id="XP_047605550.1">
    <property type="nucleotide sequence ID" value="XM_047750848.1"/>
</dbReference>
<evidence type="ECO:0000313" key="2">
    <source>
        <dbReference type="Proteomes" id="UP000008864"/>
    </source>
</evidence>
<keyword evidence="2" id="KW-1185">Reference proteome</keyword>
<proteinExistence type="predicted"/>
<dbReference type="InParanoid" id="A0A080WL17"/>